<protein>
    <recommendedName>
        <fullName evidence="3">Type 4 fimbrial biogenesis protein PilX N-terminal domain-containing protein</fullName>
    </recommendedName>
</protein>
<evidence type="ECO:0000313" key="2">
    <source>
        <dbReference type="Proteomes" id="UP000704611"/>
    </source>
</evidence>
<name>A0ABS6MKW7_9GAMM</name>
<evidence type="ECO:0000313" key="1">
    <source>
        <dbReference type="EMBL" id="MBV2129456.1"/>
    </source>
</evidence>
<dbReference type="Proteomes" id="UP000704611">
    <property type="component" value="Unassembled WGS sequence"/>
</dbReference>
<proteinExistence type="predicted"/>
<keyword evidence="2" id="KW-1185">Reference proteome</keyword>
<reference evidence="1 2" key="1">
    <citation type="submission" date="2021-06" db="EMBL/GenBank/DDBJ databases">
        <title>Rheinheimera indica sp. nov., isolated from deep-sea sediment.</title>
        <authorList>
            <person name="Wang Z."/>
            <person name="Zhang X.-Y."/>
        </authorList>
    </citation>
    <scope>NUCLEOTIDE SEQUENCE [LARGE SCALE GENOMIC DNA]</scope>
    <source>
        <strain evidence="1 2">SM2107</strain>
    </source>
</reference>
<dbReference type="EMBL" id="JAHRID010000004">
    <property type="protein sequence ID" value="MBV2129456.1"/>
    <property type="molecule type" value="Genomic_DNA"/>
</dbReference>
<comment type="caution">
    <text evidence="1">The sequence shown here is derived from an EMBL/GenBank/DDBJ whole genome shotgun (WGS) entry which is preliminary data.</text>
</comment>
<accession>A0ABS6MKW7</accession>
<gene>
    <name evidence="1" type="ORF">KQY15_10150</name>
</gene>
<sequence length="127" mass="14009">MRQSGMALISALIFLLVMLLIVSANLFISQMSIKSAQAAQRQLLFEQRALELHLSSVSDATLGSSEAELTIMSRCPASYAVWSESIIDCDLLSMTTSLLSDDSRFATSYRTMLLRQQIVDGEVLDVE</sequence>
<evidence type="ECO:0008006" key="3">
    <source>
        <dbReference type="Google" id="ProtNLM"/>
    </source>
</evidence>
<dbReference type="RefSeq" id="WP_217669087.1">
    <property type="nucleotide sequence ID" value="NZ_JAHRID010000004.1"/>
</dbReference>
<organism evidence="1 2">
    <name type="scientific">Arsukibacterium indicum</name>
    <dbReference type="NCBI Taxonomy" id="2848612"/>
    <lineage>
        <taxon>Bacteria</taxon>
        <taxon>Pseudomonadati</taxon>
        <taxon>Pseudomonadota</taxon>
        <taxon>Gammaproteobacteria</taxon>
        <taxon>Chromatiales</taxon>
        <taxon>Chromatiaceae</taxon>
        <taxon>Arsukibacterium</taxon>
    </lineage>
</organism>